<dbReference type="GO" id="GO:0016987">
    <property type="term" value="F:sigma factor activity"/>
    <property type="evidence" value="ECO:0007669"/>
    <property type="project" value="UniProtKB-UniRule"/>
</dbReference>
<dbReference type="SUPFAM" id="SSF88946">
    <property type="entry name" value="Sigma2 domain of RNA polymerase sigma factors"/>
    <property type="match status" value="1"/>
</dbReference>
<dbReference type="InterPro" id="IPR013325">
    <property type="entry name" value="RNA_pol_sigma_r2"/>
</dbReference>
<comment type="similarity">
    <text evidence="6">Belongs to the sigma-70 factor family. FliA subfamily.</text>
</comment>
<evidence type="ECO:0000256" key="4">
    <source>
        <dbReference type="ARBA" id="ARBA00023125"/>
    </source>
</evidence>
<evidence type="ECO:0000256" key="2">
    <source>
        <dbReference type="ARBA" id="ARBA00023015"/>
    </source>
</evidence>
<comment type="function">
    <text evidence="6">Sigma factors are initiation factors that promote the attachment of RNA polymerase to specific initiation sites and are then released. This sigma factor controls the expression of flagella-related genes.</text>
</comment>
<dbReference type="InterPro" id="IPR014284">
    <property type="entry name" value="RNA_pol_sigma-70_dom"/>
</dbReference>
<evidence type="ECO:0000313" key="11">
    <source>
        <dbReference type="Proteomes" id="UP000242502"/>
    </source>
</evidence>
<dbReference type="InterPro" id="IPR007630">
    <property type="entry name" value="RNA_pol_sigma70_r4"/>
</dbReference>
<comment type="caution">
    <text evidence="10">The sequence shown here is derived from an EMBL/GenBank/DDBJ whole genome shotgun (WGS) entry which is preliminary data.</text>
</comment>
<proteinExistence type="inferred from homology"/>
<dbReference type="SUPFAM" id="SSF88659">
    <property type="entry name" value="Sigma3 and sigma4 domains of RNA polymerase sigma factors"/>
    <property type="match status" value="2"/>
</dbReference>
<protein>
    <recommendedName>
        <fullName evidence="6">RNA polymerase sigma factor FliA</fullName>
    </recommendedName>
    <alternativeName>
        <fullName evidence="6">RNA polymerase sigma factor for flagellar operon</fullName>
    </alternativeName>
    <alternativeName>
        <fullName evidence="6">Sigma F</fullName>
    </alternativeName>
    <alternativeName>
        <fullName evidence="6">Sigma-28</fullName>
    </alternativeName>
</protein>
<evidence type="ECO:0000256" key="3">
    <source>
        <dbReference type="ARBA" id="ARBA00023082"/>
    </source>
</evidence>
<dbReference type="GO" id="GO:0003677">
    <property type="term" value="F:DNA binding"/>
    <property type="evidence" value="ECO:0007669"/>
    <property type="project" value="UniProtKB-UniRule"/>
</dbReference>
<dbReference type="Pfam" id="PF04539">
    <property type="entry name" value="Sigma70_r3"/>
    <property type="match status" value="1"/>
</dbReference>
<organism evidence="10 11">
    <name type="scientific">Candidatus Endobugula sertula</name>
    <name type="common">Bugula neritina bacterial symbiont</name>
    <dbReference type="NCBI Taxonomy" id="62101"/>
    <lineage>
        <taxon>Bacteria</taxon>
        <taxon>Pseudomonadati</taxon>
        <taxon>Pseudomonadota</taxon>
        <taxon>Gammaproteobacteria</taxon>
        <taxon>Cellvibrionales</taxon>
        <taxon>Cellvibrionaceae</taxon>
        <taxon>Candidatus Endobugula</taxon>
    </lineage>
</organism>
<evidence type="ECO:0000256" key="6">
    <source>
        <dbReference type="HAMAP-Rule" id="MF_00962"/>
    </source>
</evidence>
<dbReference type="NCBIfam" id="TIGR02937">
    <property type="entry name" value="sigma70-ECF"/>
    <property type="match status" value="1"/>
</dbReference>
<dbReference type="PIRSF" id="PIRSF000770">
    <property type="entry name" value="RNA_pol_sigma-SigE/K"/>
    <property type="match status" value="1"/>
</dbReference>
<feature type="domain" description="RNA polymerase sigma-70 region 2" evidence="8">
    <location>
        <begin position="22"/>
        <end position="93"/>
    </location>
</feature>
<dbReference type="GO" id="GO:0006352">
    <property type="term" value="P:DNA-templated transcription initiation"/>
    <property type="evidence" value="ECO:0007669"/>
    <property type="project" value="UniProtKB-UniRule"/>
</dbReference>
<keyword evidence="1 6" id="KW-0963">Cytoplasm</keyword>
<sequence>MALVDGIDIYEQTNRVSAGIVIEEYADLVKRIAQHMIARMPTSVQLDDLIQAGTIGLIEASKKYDVARGASFETYAGIRIRDAIVDEVRKGDWVPRSVHRNARRISQVIAELEAKLGREVKDTEVADAMGVTLDEYHSMSRDAVSGRLFSIEESFSGEEYNVSNSQSSGSAFLEPDESVQRDILKRSLMGAIDSLPERERLTLSLYYDEELNLKEIGKVLGVSESRVSQIHSQAALRLRAKLKDWQVE</sequence>
<dbReference type="GO" id="GO:0003899">
    <property type="term" value="F:DNA-directed RNA polymerase activity"/>
    <property type="evidence" value="ECO:0007669"/>
    <property type="project" value="InterPro"/>
</dbReference>
<evidence type="ECO:0000259" key="8">
    <source>
        <dbReference type="Pfam" id="PF04542"/>
    </source>
</evidence>
<dbReference type="Proteomes" id="UP000242502">
    <property type="component" value="Unassembled WGS sequence"/>
</dbReference>
<feature type="region of interest" description="Sigma-70 factor domain-4" evidence="6">
    <location>
        <begin position="191"/>
        <end position="239"/>
    </location>
</feature>
<keyword evidence="5 6" id="KW-0804">Transcription</keyword>
<feature type="domain" description="RNA polymerase sigma-70 region 4" evidence="9">
    <location>
        <begin position="191"/>
        <end position="240"/>
    </location>
</feature>
<dbReference type="PANTHER" id="PTHR30385">
    <property type="entry name" value="SIGMA FACTOR F FLAGELLAR"/>
    <property type="match status" value="1"/>
</dbReference>
<dbReference type="EMBL" id="MDLC01000022">
    <property type="protein sequence ID" value="ODS23704.1"/>
    <property type="molecule type" value="Genomic_DNA"/>
</dbReference>
<dbReference type="PRINTS" id="PR00046">
    <property type="entry name" value="SIGMA70FCT"/>
</dbReference>
<keyword evidence="4 6" id="KW-0238">DNA-binding</keyword>
<dbReference type="HAMAP" id="MF_00962">
    <property type="entry name" value="Sigma70_FliA"/>
    <property type="match status" value="1"/>
</dbReference>
<keyword evidence="2 6" id="KW-0805">Transcription regulation</keyword>
<comment type="caution">
    <text evidence="6">Lacks conserved residue(s) required for the propagation of feature annotation.</text>
</comment>
<dbReference type="AlphaFoldDB" id="A0A1D2QQ73"/>
<dbReference type="InterPro" id="IPR007624">
    <property type="entry name" value="RNA_pol_sigma70_r3"/>
</dbReference>
<dbReference type="CDD" id="cd06171">
    <property type="entry name" value="Sigma70_r4"/>
    <property type="match status" value="1"/>
</dbReference>
<comment type="subcellular location">
    <subcellularLocation>
        <location evidence="6">Cytoplasm</location>
    </subcellularLocation>
</comment>
<accession>A0A1D2QQ73</accession>
<evidence type="ECO:0000259" key="9">
    <source>
        <dbReference type="Pfam" id="PF04545"/>
    </source>
</evidence>
<evidence type="ECO:0000259" key="7">
    <source>
        <dbReference type="Pfam" id="PF04539"/>
    </source>
</evidence>
<evidence type="ECO:0000256" key="1">
    <source>
        <dbReference type="ARBA" id="ARBA00022490"/>
    </source>
</evidence>
<dbReference type="InterPro" id="IPR013324">
    <property type="entry name" value="RNA_pol_sigma_r3/r4-like"/>
</dbReference>
<dbReference type="NCBIfam" id="TIGR02479">
    <property type="entry name" value="FliA_WhiG"/>
    <property type="match status" value="1"/>
</dbReference>
<dbReference type="STRING" id="62101.AB835_07330"/>
<feature type="domain" description="RNA polymerase sigma-70 region 3" evidence="7">
    <location>
        <begin position="102"/>
        <end position="156"/>
    </location>
</feature>
<evidence type="ECO:0000256" key="5">
    <source>
        <dbReference type="ARBA" id="ARBA00023163"/>
    </source>
</evidence>
<feature type="region of interest" description="Sigma-70 factor domain-2" evidence="6">
    <location>
        <begin position="21"/>
        <end position="93"/>
    </location>
</feature>
<dbReference type="NCBIfam" id="NF005413">
    <property type="entry name" value="PRK06986.1"/>
    <property type="match status" value="1"/>
</dbReference>
<feature type="short sequence motif" description="Interaction with polymerase core subunit RpoC" evidence="6">
    <location>
        <begin position="48"/>
        <end position="51"/>
    </location>
</feature>
<dbReference type="Pfam" id="PF04545">
    <property type="entry name" value="Sigma70_r4"/>
    <property type="match status" value="1"/>
</dbReference>
<feature type="DNA-binding region" description="H-T-H motif" evidence="6">
    <location>
        <begin position="213"/>
        <end position="232"/>
    </location>
</feature>
<dbReference type="GO" id="GO:0005737">
    <property type="term" value="C:cytoplasm"/>
    <property type="evidence" value="ECO:0007669"/>
    <property type="project" value="UniProtKB-SubCell"/>
</dbReference>
<dbReference type="InterPro" id="IPR028617">
    <property type="entry name" value="Sigma70_FliA"/>
</dbReference>
<dbReference type="Gene3D" id="1.20.140.160">
    <property type="match status" value="1"/>
</dbReference>
<keyword evidence="3 6" id="KW-0731">Sigma factor</keyword>
<dbReference type="InterPro" id="IPR007627">
    <property type="entry name" value="RNA_pol_sigma70_r2"/>
</dbReference>
<dbReference type="Pfam" id="PF04542">
    <property type="entry name" value="Sigma70_r2"/>
    <property type="match status" value="1"/>
</dbReference>
<dbReference type="InterPro" id="IPR000943">
    <property type="entry name" value="RNA_pol_sigma70"/>
</dbReference>
<dbReference type="Gene3D" id="1.10.1740.10">
    <property type="match status" value="1"/>
</dbReference>
<reference evidence="10 11" key="1">
    <citation type="journal article" date="2016" name="Appl. Environ. Microbiol.">
        <title>Lack of Overt Genome Reduction in the Bryostatin-Producing Bryozoan Symbiont "Candidatus Endobugula sertula".</title>
        <authorList>
            <person name="Miller I.J."/>
            <person name="Vanee N."/>
            <person name="Fong S.S."/>
            <person name="Lim-Fong G.E."/>
            <person name="Kwan J.C."/>
        </authorList>
    </citation>
    <scope>NUCLEOTIDE SEQUENCE [LARGE SCALE GENOMIC DNA]</scope>
    <source>
        <strain evidence="10">AB1-4</strain>
    </source>
</reference>
<gene>
    <name evidence="6" type="primary">fliA</name>
    <name evidence="10" type="ORF">AB835_07330</name>
</gene>
<dbReference type="InterPro" id="IPR012845">
    <property type="entry name" value="RNA_pol_sigma_FliA_WhiG"/>
</dbReference>
<dbReference type="PANTHER" id="PTHR30385:SF7">
    <property type="entry name" value="RNA POLYMERASE SIGMA FACTOR FLIA"/>
    <property type="match status" value="1"/>
</dbReference>
<name>A0A1D2QQ73_9GAMM</name>
<evidence type="ECO:0000313" key="10">
    <source>
        <dbReference type="EMBL" id="ODS23704.1"/>
    </source>
</evidence>